<feature type="transmembrane region" description="Helical" evidence="8">
    <location>
        <begin position="440"/>
        <end position="464"/>
    </location>
</feature>
<evidence type="ECO:0008006" key="12">
    <source>
        <dbReference type="Google" id="ProtNLM"/>
    </source>
</evidence>
<feature type="transmembrane region" description="Helical" evidence="8">
    <location>
        <begin position="56"/>
        <end position="75"/>
    </location>
</feature>
<feature type="transmembrane region" description="Helical" evidence="8">
    <location>
        <begin position="1527"/>
        <end position="1546"/>
    </location>
</feature>
<feature type="transmembrane region" description="Helical" evidence="8">
    <location>
        <begin position="1628"/>
        <end position="1648"/>
    </location>
</feature>
<feature type="region of interest" description="Disordered" evidence="7">
    <location>
        <begin position="716"/>
        <end position="751"/>
    </location>
</feature>
<keyword evidence="3" id="KW-0479">Metal-binding</keyword>
<dbReference type="GO" id="GO:0016887">
    <property type="term" value="F:ATP hydrolysis activity"/>
    <property type="evidence" value="ECO:0007669"/>
    <property type="project" value="InterPro"/>
</dbReference>
<evidence type="ECO:0000259" key="9">
    <source>
        <dbReference type="Pfam" id="PF16209"/>
    </source>
</evidence>
<dbReference type="GO" id="GO:0005524">
    <property type="term" value="F:ATP binding"/>
    <property type="evidence" value="ECO:0007669"/>
    <property type="project" value="InterPro"/>
</dbReference>
<keyword evidence="2 8" id="KW-0812">Transmembrane</keyword>
<dbReference type="EMBL" id="HBNS01039572">
    <property type="protein sequence ID" value="CAE4637445.1"/>
    <property type="molecule type" value="Transcribed_RNA"/>
</dbReference>
<dbReference type="SUPFAM" id="SSF56784">
    <property type="entry name" value="HAD-like"/>
    <property type="match status" value="1"/>
</dbReference>
<dbReference type="SUPFAM" id="SSF81660">
    <property type="entry name" value="Metal cation-transporting ATPase, ATP-binding domain N"/>
    <property type="match status" value="1"/>
</dbReference>
<evidence type="ECO:0000256" key="8">
    <source>
        <dbReference type="SAM" id="Phobius"/>
    </source>
</evidence>
<dbReference type="GO" id="GO:0005886">
    <property type="term" value="C:plasma membrane"/>
    <property type="evidence" value="ECO:0007669"/>
    <property type="project" value="TreeGrafter"/>
</dbReference>
<evidence type="ECO:0000256" key="3">
    <source>
        <dbReference type="ARBA" id="ARBA00022723"/>
    </source>
</evidence>
<feature type="transmembrane region" description="Helical" evidence="8">
    <location>
        <begin position="1575"/>
        <end position="1596"/>
    </location>
</feature>
<evidence type="ECO:0000256" key="1">
    <source>
        <dbReference type="ARBA" id="ARBA00004141"/>
    </source>
</evidence>
<dbReference type="GO" id="GO:0140326">
    <property type="term" value="F:ATPase-coupled intramembrane lipid transporter activity"/>
    <property type="evidence" value="ECO:0007669"/>
    <property type="project" value="TreeGrafter"/>
</dbReference>
<feature type="region of interest" description="Disordered" evidence="7">
    <location>
        <begin position="1324"/>
        <end position="1365"/>
    </location>
</feature>
<evidence type="ECO:0000256" key="6">
    <source>
        <dbReference type="ARBA" id="ARBA00023136"/>
    </source>
</evidence>
<dbReference type="GO" id="GO:0046872">
    <property type="term" value="F:metal ion binding"/>
    <property type="evidence" value="ECO:0007669"/>
    <property type="project" value="UniProtKB-KW"/>
</dbReference>
<evidence type="ECO:0000256" key="7">
    <source>
        <dbReference type="SAM" id="MobiDB-lite"/>
    </source>
</evidence>
<feature type="transmembrane region" description="Helical" evidence="8">
    <location>
        <begin position="505"/>
        <end position="528"/>
    </location>
</feature>
<accession>A0A7S4S837</accession>
<dbReference type="NCBIfam" id="TIGR01494">
    <property type="entry name" value="ATPase_P-type"/>
    <property type="match status" value="1"/>
</dbReference>
<dbReference type="InterPro" id="IPR036412">
    <property type="entry name" value="HAD-like_sf"/>
</dbReference>
<proteinExistence type="predicted"/>
<dbReference type="Gene3D" id="2.70.150.10">
    <property type="entry name" value="Calcium-transporting ATPase, cytoplasmic transduction domain A"/>
    <property type="match status" value="1"/>
</dbReference>
<dbReference type="InterPro" id="IPR032631">
    <property type="entry name" value="P-type_ATPase_N"/>
</dbReference>
<reference evidence="11" key="1">
    <citation type="submission" date="2021-01" db="EMBL/GenBank/DDBJ databases">
        <authorList>
            <person name="Corre E."/>
            <person name="Pelletier E."/>
            <person name="Niang G."/>
            <person name="Scheremetjew M."/>
            <person name="Finn R."/>
            <person name="Kale V."/>
            <person name="Holt S."/>
            <person name="Cochrane G."/>
            <person name="Meng A."/>
            <person name="Brown T."/>
            <person name="Cohen L."/>
        </authorList>
    </citation>
    <scope>NUCLEOTIDE SEQUENCE</scope>
    <source>
        <strain evidence="11">GSO104</strain>
    </source>
</reference>
<dbReference type="Gene3D" id="3.40.1110.10">
    <property type="entry name" value="Calcium-transporting ATPase, cytoplasmic domain N"/>
    <property type="match status" value="2"/>
</dbReference>
<keyword evidence="5 8" id="KW-1133">Transmembrane helix</keyword>
<feature type="domain" description="P-type ATPase N-terminal" evidence="9">
    <location>
        <begin position="28"/>
        <end position="65"/>
    </location>
</feature>
<feature type="domain" description="P-type ATPase C-terminal" evidence="10">
    <location>
        <begin position="1463"/>
        <end position="1757"/>
    </location>
</feature>
<sequence>MGSIDLRPCEETEDRLLILGNPEILGNDNAVTTTKYTKANFFPKTLKDQFSRLGNAYFLVVSIIIGIGAYTSAFQTSQSPIFTFLPLVGLVSISIFEEWRADRARGMRDKQVNSYPCILLKRGEDIDASGGERVRDETVFNGEDLEVQLDTEHQEQKESTLDGEDATSVSIEVDSDKSNTMKLAFERVGRNKIYGGDIVLVKSREMIPADMIILATSNEGGSAYIETSSIDGETNLKLKSSPNWPGNIAPGSSVRGQSFNVNEAESLEQAAKRVARFTILGHPDGKNAMDNPNNSLEDDNDEVESFNAEISPRSSKMSRQFSLQGVFASSKKSLAYKGLLTSVLSSQSLADDGTTYVASLLSEPPNANVNTYSGKLTLPPSKPGDPSPVVPLSSDNFLLRGALLRNTEWVIGLACFTGDDTKLVKNSFETPSKKSDLDRLVNNTVLVFLVIMILGIIVMASFAVSYQEHHSESAWIFGINDNKSEPWPYLPGLPPPDWRTESQNFIQYFFTFVTLLNGFVPISVYVTIEMVSFCMMAFIDKDIDMYHEKTDTPASARTNIVTDLGRVSYIFSDKTGTLTRNVMRFKRCSVDGIAFGAPIVKKSPKATDQQEGPGISGDATKAFHPLKQLLVGAVSMPSPEDLTGNKTKQSTENTLTFNAEMFLRVMSLCHTVVVEKEFDPSHIDRDETKEKKKKKTPFSKISNLFSKKNKKIERDELSTVASSDASENIGSEASSVSEDNGDEKDVGMGPDGAPLGYVYEAESPDEGALVSGASATYGFQFVGRNSSGMLLKCTSPSLLKDQETVNMLRDGKLTPKDLASKTAFPIASDEIMQATDSSSSLEGDMNGTATRYERWEVLAINKFDSDRKRMSVLLRSPPELGSLPILFCKGADSSMLDATICDDGSYLFKNEITDALGTISENEEDWQISAMLGIQAHLGDFASEGLRTLVLGVRILTEEECESWLKQYNAASSSIKNRSKLLTDAALAIERSLHIVGATAIEDKLQKGVPETIHSLEEAGIKLWVLTGDKRETAIEIGYSTNVLTPKMHVTEIAEGPEEGVKILIASEFMKLVKQGRLEEYQKSSLVEKKPSCFTKYCSEPLGRFCRRISRSTRLFYYSKVKPFCRKYIFCCFFETSESVYDENAIQGVKDEERAEEQKIDPVVRRRNVRERAERIIHEYLGLPEAMASGAQSTVSPKSPSEQKEVSLSNIITSGTGQVRNVFKRASTARSSMQSLRKSSSMGMSPSDLRSLALSSMTENDIKMRESALHTLDERDEEEDDEFHDDMTTPLIKSDFLSTESMKITSSFDASARTILEKTFATDQTTRHGKLNKHTKKPVKQSTGMTLTSEPSDVTDDFQDESLRQGDTSKSQMALVIEGAALGHLLGDDVLEEMIFAVASSCDSVIACRVSPKQKALLVRLVRNYVNPTPVTLAIGDGANDVGMIQEAHIGVGISGLEGQQAVNSSDFAIAQFRFLRDLLLIHGRWNFIRMSKVVLYSFYKNAVATALLYVFQPFCAFSGTILIDQMLTAGFNFFLFFPIVLLGIFDRDLDKDYVRRNPEVYSSSRRNEHMTGRLASRWLFAFIFHTLTIFFLNYAPLSAAGMQTSAFDGLMSGANKNRPGDGEGGGYYVFGTLICNSLILTMTYKVIYETKSIIIGYPPACTCKKDVGEGFINRLAYTWVGVTYGSVAPYIIFVFVYQLFGRLFGPKIKIFFGYVNVADHALGKMSITWMLFLMVPIAGTLIEVAMKVFGNLFFPTQGQIHSEIASNEIARAKKLAKEATVEET</sequence>
<evidence type="ECO:0000256" key="5">
    <source>
        <dbReference type="ARBA" id="ARBA00022989"/>
    </source>
</evidence>
<dbReference type="Pfam" id="PF16209">
    <property type="entry name" value="PhoLip_ATPase_N"/>
    <property type="match status" value="1"/>
</dbReference>
<comment type="subcellular location">
    <subcellularLocation>
        <location evidence="1">Membrane</location>
        <topology evidence="1">Multi-pass membrane protein</topology>
    </subcellularLocation>
</comment>
<feature type="compositionally biased region" description="Polar residues" evidence="7">
    <location>
        <begin position="719"/>
        <end position="738"/>
    </location>
</feature>
<dbReference type="PANTHER" id="PTHR24092:SF218">
    <property type="entry name" value="PHOSPHOLIPID-TRANSPORTING ATPASE"/>
    <property type="match status" value="1"/>
</dbReference>
<feature type="transmembrane region" description="Helical" evidence="8">
    <location>
        <begin position="1728"/>
        <end position="1747"/>
    </location>
</feature>
<gene>
    <name evidence="11" type="ORF">DBRI00130_LOCUS30823</name>
</gene>
<dbReference type="InterPro" id="IPR023214">
    <property type="entry name" value="HAD_sf"/>
</dbReference>
<protein>
    <recommendedName>
        <fullName evidence="12">P-type phospholipid transporter</fullName>
    </recommendedName>
</protein>
<organism evidence="11">
    <name type="scientific">Ditylum brightwellii</name>
    <dbReference type="NCBI Taxonomy" id="49249"/>
    <lineage>
        <taxon>Eukaryota</taxon>
        <taxon>Sar</taxon>
        <taxon>Stramenopiles</taxon>
        <taxon>Ochrophyta</taxon>
        <taxon>Bacillariophyta</taxon>
        <taxon>Mediophyceae</taxon>
        <taxon>Lithodesmiophycidae</taxon>
        <taxon>Lithodesmiales</taxon>
        <taxon>Lithodesmiaceae</taxon>
        <taxon>Ditylum</taxon>
    </lineage>
</organism>
<dbReference type="InterPro" id="IPR023299">
    <property type="entry name" value="ATPase_P-typ_cyto_dom_N"/>
</dbReference>
<dbReference type="PROSITE" id="PS00154">
    <property type="entry name" value="ATPASE_E1_E2"/>
    <property type="match status" value="1"/>
</dbReference>
<feature type="compositionally biased region" description="Basic residues" evidence="7">
    <location>
        <begin position="1327"/>
        <end position="1339"/>
    </location>
</feature>
<evidence type="ECO:0000256" key="4">
    <source>
        <dbReference type="ARBA" id="ARBA00022842"/>
    </source>
</evidence>
<keyword evidence="6 8" id="KW-0472">Membrane</keyword>
<feature type="transmembrane region" description="Helical" evidence="8">
    <location>
        <begin position="1676"/>
        <end position="1701"/>
    </location>
</feature>
<dbReference type="SUPFAM" id="SSF81653">
    <property type="entry name" value="Calcium ATPase, transduction domain A"/>
    <property type="match status" value="1"/>
</dbReference>
<dbReference type="SUPFAM" id="SSF81665">
    <property type="entry name" value="Calcium ATPase, transmembrane domain M"/>
    <property type="match status" value="1"/>
</dbReference>
<dbReference type="InterPro" id="IPR001757">
    <property type="entry name" value="P_typ_ATPase"/>
</dbReference>
<evidence type="ECO:0000313" key="11">
    <source>
        <dbReference type="EMBL" id="CAE4637445.1"/>
    </source>
</evidence>
<keyword evidence="4" id="KW-0460">Magnesium</keyword>
<dbReference type="InterPro" id="IPR023298">
    <property type="entry name" value="ATPase_P-typ_TM_dom_sf"/>
</dbReference>
<evidence type="ECO:0000256" key="2">
    <source>
        <dbReference type="ARBA" id="ARBA00022692"/>
    </source>
</evidence>
<dbReference type="PANTHER" id="PTHR24092">
    <property type="entry name" value="PROBABLE PHOSPHOLIPID-TRANSPORTING ATPASE"/>
    <property type="match status" value="1"/>
</dbReference>
<evidence type="ECO:0000259" key="10">
    <source>
        <dbReference type="Pfam" id="PF16212"/>
    </source>
</evidence>
<dbReference type="Pfam" id="PF16212">
    <property type="entry name" value="PhoLip_ATPase_C"/>
    <property type="match status" value="1"/>
</dbReference>
<dbReference type="InterPro" id="IPR018303">
    <property type="entry name" value="ATPase_P-typ_P_site"/>
</dbReference>
<dbReference type="InterPro" id="IPR008250">
    <property type="entry name" value="ATPase_P-typ_transduc_dom_A_sf"/>
</dbReference>
<dbReference type="Gene3D" id="3.40.50.1000">
    <property type="entry name" value="HAD superfamily/HAD-like"/>
    <property type="match status" value="3"/>
</dbReference>
<dbReference type="Pfam" id="PF13246">
    <property type="entry name" value="Cation_ATPase"/>
    <property type="match status" value="1"/>
</dbReference>
<dbReference type="InterPro" id="IPR032630">
    <property type="entry name" value="P_typ_ATPase_c"/>
</dbReference>
<feature type="compositionally biased region" description="Polar residues" evidence="7">
    <location>
        <begin position="1340"/>
        <end position="1352"/>
    </location>
</feature>
<dbReference type="GO" id="GO:0045332">
    <property type="term" value="P:phospholipid translocation"/>
    <property type="evidence" value="ECO:0007669"/>
    <property type="project" value="TreeGrafter"/>
</dbReference>
<name>A0A7S4S837_9STRA</name>